<keyword evidence="7" id="KW-0315">Glutamine amidotransferase</keyword>
<evidence type="ECO:0000256" key="7">
    <source>
        <dbReference type="ARBA" id="ARBA00022962"/>
    </source>
</evidence>
<dbReference type="PANTHER" id="PTHR10937">
    <property type="entry name" value="GLUCOSAMINE--FRUCTOSE-6-PHOSPHATE AMINOTRANSFERASE, ISOMERIZING"/>
    <property type="match status" value="1"/>
</dbReference>
<dbReference type="FunFam" id="3.40.50.10490:FF:000001">
    <property type="entry name" value="Glutamine--fructose-6-phosphate aminotransferase [isomerizing]"/>
    <property type="match status" value="1"/>
</dbReference>
<dbReference type="SUPFAM" id="SSF53697">
    <property type="entry name" value="SIS domain"/>
    <property type="match status" value="1"/>
</dbReference>
<evidence type="ECO:0000256" key="6">
    <source>
        <dbReference type="ARBA" id="ARBA00022737"/>
    </source>
</evidence>
<dbReference type="RefSeq" id="XP_039132223.1">
    <property type="nucleotide sequence ID" value="XM_039276289.1"/>
</dbReference>
<dbReference type="InterPro" id="IPR005855">
    <property type="entry name" value="GFAT"/>
</dbReference>
<keyword evidence="10" id="KW-1185">Reference proteome</keyword>
<dbReference type="FunFam" id="3.60.20.10:FF:000052">
    <property type="entry name" value="Glutamine--fructose-6-phosphate aminotransferase [isomerizing] 2"/>
    <property type="match status" value="1"/>
</dbReference>
<keyword evidence="6" id="KW-0677">Repeat</keyword>
<dbReference type="InterPro" id="IPR047084">
    <property type="entry name" value="GFAT_N"/>
</dbReference>
<dbReference type="PANTHER" id="PTHR10937:SF0">
    <property type="entry name" value="GLUTAMINE--FRUCTOSE-6-PHOSPHATE TRANSAMINASE (ISOMERIZING)"/>
    <property type="match status" value="1"/>
</dbReference>
<keyword evidence="4 11" id="KW-0032">Aminotransferase</keyword>
<proteinExistence type="predicted"/>
<dbReference type="Gene3D" id="3.40.50.10490">
    <property type="entry name" value="Glucose-6-phosphate isomerase like protein, domain 1"/>
    <property type="match status" value="2"/>
</dbReference>
<evidence type="ECO:0000256" key="5">
    <source>
        <dbReference type="ARBA" id="ARBA00022679"/>
    </source>
</evidence>
<dbReference type="InterPro" id="IPR001347">
    <property type="entry name" value="SIS_dom"/>
</dbReference>
<dbReference type="CDD" id="cd00714">
    <property type="entry name" value="GFAT"/>
    <property type="match status" value="1"/>
</dbReference>
<dbReference type="Gene3D" id="3.60.20.10">
    <property type="entry name" value="Glutamine Phosphoribosylpyrophosphate, subunit 1, domain 1"/>
    <property type="match status" value="1"/>
</dbReference>
<dbReference type="GO" id="GO:0004360">
    <property type="term" value="F:glutamine-fructose-6-phosphate transaminase (isomerizing) activity"/>
    <property type="evidence" value="ECO:0007669"/>
    <property type="project" value="UniProtKB-EC"/>
</dbReference>
<dbReference type="GO" id="GO:0046349">
    <property type="term" value="P:amino sugar biosynthetic process"/>
    <property type="evidence" value="ECO:0007669"/>
    <property type="project" value="UniProtKB-ARBA"/>
</dbReference>
<comment type="catalytic activity">
    <reaction evidence="1">
        <text>D-fructose 6-phosphate + L-glutamine = D-glucosamine 6-phosphate + L-glutamate</text>
        <dbReference type="Rhea" id="RHEA:13237"/>
        <dbReference type="ChEBI" id="CHEBI:29985"/>
        <dbReference type="ChEBI" id="CHEBI:58359"/>
        <dbReference type="ChEBI" id="CHEBI:58725"/>
        <dbReference type="ChEBI" id="CHEBI:61527"/>
        <dbReference type="EC" id="2.6.1.16"/>
    </reaction>
</comment>
<dbReference type="FunFam" id="3.40.50.10490:FF:000002">
    <property type="entry name" value="Glutamine--fructose-6-phosphate aminotransferase [isomerizing]"/>
    <property type="match status" value="1"/>
</dbReference>
<evidence type="ECO:0000256" key="4">
    <source>
        <dbReference type="ARBA" id="ARBA00022576"/>
    </source>
</evidence>
<dbReference type="PROSITE" id="PS51278">
    <property type="entry name" value="GATASE_TYPE_2"/>
    <property type="match status" value="1"/>
</dbReference>
<evidence type="ECO:0000313" key="10">
    <source>
        <dbReference type="Proteomes" id="UP001515500"/>
    </source>
</evidence>
<dbReference type="SUPFAM" id="SSF56235">
    <property type="entry name" value="N-terminal nucleophile aminohydrolases (Ntn hydrolases)"/>
    <property type="match status" value="1"/>
</dbReference>
<dbReference type="InterPro" id="IPR035490">
    <property type="entry name" value="GlmS/FrlB_SIS"/>
</dbReference>
<evidence type="ECO:0000259" key="8">
    <source>
        <dbReference type="PROSITE" id="PS51278"/>
    </source>
</evidence>
<comment type="pathway">
    <text evidence="2">Nucleotide-sugar biosynthesis; UDP-N-acetyl-alpha-D-glucosamine biosynthesis; alpha-D-glucosamine 6-phosphate from D-fructose 6-phosphate: step 1/1.</text>
</comment>
<dbReference type="NCBIfam" id="NF001484">
    <property type="entry name" value="PRK00331.1"/>
    <property type="match status" value="1"/>
</dbReference>
<dbReference type="GO" id="GO:0006487">
    <property type="term" value="P:protein N-linked glycosylation"/>
    <property type="evidence" value="ECO:0007669"/>
    <property type="project" value="TreeGrafter"/>
</dbReference>
<evidence type="ECO:0000256" key="2">
    <source>
        <dbReference type="ARBA" id="ARBA00004775"/>
    </source>
</evidence>
<dbReference type="GO" id="GO:0006002">
    <property type="term" value="P:fructose 6-phosphate metabolic process"/>
    <property type="evidence" value="ECO:0007669"/>
    <property type="project" value="TreeGrafter"/>
</dbReference>
<evidence type="ECO:0000256" key="3">
    <source>
        <dbReference type="ARBA" id="ARBA00012916"/>
    </source>
</evidence>
<dbReference type="InterPro" id="IPR029055">
    <property type="entry name" value="Ntn_hydrolases_N"/>
</dbReference>
<dbReference type="EC" id="2.6.1.16" evidence="3"/>
<dbReference type="CDD" id="cd05009">
    <property type="entry name" value="SIS_GlmS_GlmD_2"/>
    <property type="match status" value="1"/>
</dbReference>
<dbReference type="PROSITE" id="PS51464">
    <property type="entry name" value="SIS"/>
    <property type="match status" value="2"/>
</dbReference>
<organism evidence="10 11">
    <name type="scientific">Dioscorea cayennensis subsp. rotundata</name>
    <name type="common">White Guinea yam</name>
    <name type="synonym">Dioscorea rotundata</name>
    <dbReference type="NCBI Taxonomy" id="55577"/>
    <lineage>
        <taxon>Eukaryota</taxon>
        <taxon>Viridiplantae</taxon>
        <taxon>Streptophyta</taxon>
        <taxon>Embryophyta</taxon>
        <taxon>Tracheophyta</taxon>
        <taxon>Spermatophyta</taxon>
        <taxon>Magnoliopsida</taxon>
        <taxon>Liliopsida</taxon>
        <taxon>Dioscoreales</taxon>
        <taxon>Dioscoreaceae</taxon>
        <taxon>Dioscorea</taxon>
    </lineage>
</organism>
<dbReference type="CDD" id="cd05008">
    <property type="entry name" value="SIS_GlmS_GlmD_1"/>
    <property type="match status" value="1"/>
</dbReference>
<protein>
    <recommendedName>
        <fullName evidence="3">glutamine--fructose-6-phosphate transaminase (isomerizing)</fullName>
        <ecNumber evidence="3">2.6.1.16</ecNumber>
    </recommendedName>
</protein>
<dbReference type="GO" id="GO:0006047">
    <property type="term" value="P:UDP-N-acetylglucosamine metabolic process"/>
    <property type="evidence" value="ECO:0007669"/>
    <property type="project" value="TreeGrafter"/>
</dbReference>
<feature type="domain" description="SIS" evidence="9">
    <location>
        <begin position="352"/>
        <end position="492"/>
    </location>
</feature>
<feature type="domain" description="SIS" evidence="9">
    <location>
        <begin position="523"/>
        <end position="666"/>
    </location>
</feature>
<dbReference type="Proteomes" id="UP001515500">
    <property type="component" value="Chromosome 9"/>
</dbReference>
<dbReference type="Pfam" id="PF01380">
    <property type="entry name" value="SIS"/>
    <property type="match status" value="2"/>
</dbReference>
<feature type="domain" description="Glutamine amidotransferase type-2" evidence="8">
    <location>
        <begin position="2"/>
        <end position="280"/>
    </location>
</feature>
<sequence>MCGIFAYLNYNVERERRYILEVLLNGLRRLEYRGYDSSGIAIDSDLDAVEVSLKEAPYESAFPLVFRQEGKIESLVGSVYAEVDAMDLNLEKPFSVHAGIAHTRWATHGVPSPRNSHPQSSGAWNEFIVVHNGIITNYEVLKETLIRNGFNFESETDTEVIPKLAKFVFDKAHEAGQTVTFSQVVFEVMRQLEGAYALIFKSPHYPNELIACKRGSTLILGVKELTDISNSGALFHDVKALTTNGQPKELFFSSDLCAIVEHTKNYLAIEDSEVVHIKDGCVSVLKFDYDKEKPASVQRALSVLEMEVEQIKKGNYDHFMQKEIHEQPHSLTTTMRGRLKHNSVLLGGLKEHMKTIRHSRRIVFIGCGTSYNAALAARPILEELSSIPVTMEIASDLLDRQGPIYREDTAVFVSQSGETADTLLALEYALENGALCVGITNTVGSTLARKTHCGIHINAGCEIGVASTKAYTSQIVVMVMMALAIGADRISTQARREDIINGLSDLPNQVSEVLKLDREMKDLAESLINLESLLVFGRGYNYATALEGALKVKEVALMHSEGMLAGEMKHGPLALVDETLPIIVVATRDSCFSKQQSVIQQLHARKGRLIVLCSKGDAQSVCPGRSCRIIEVPQVADCLQPVVNIIPLQLLAYHLTVLRGYNVDQPRNLAKSVTTQ</sequence>
<dbReference type="InterPro" id="IPR035466">
    <property type="entry name" value="GlmS/AgaS_SIS"/>
</dbReference>
<dbReference type="Pfam" id="PF13522">
    <property type="entry name" value="GATase_6"/>
    <property type="match status" value="1"/>
</dbReference>
<dbReference type="NCBIfam" id="TIGR01135">
    <property type="entry name" value="glmS"/>
    <property type="match status" value="1"/>
</dbReference>
<dbReference type="InterPro" id="IPR017932">
    <property type="entry name" value="GATase_2_dom"/>
</dbReference>
<evidence type="ECO:0000313" key="11">
    <source>
        <dbReference type="RefSeq" id="XP_039132223.1"/>
    </source>
</evidence>
<evidence type="ECO:0000259" key="9">
    <source>
        <dbReference type="PROSITE" id="PS51464"/>
    </source>
</evidence>
<name>A0AB40BZ16_DIOCR</name>
<evidence type="ECO:0000256" key="1">
    <source>
        <dbReference type="ARBA" id="ARBA00001031"/>
    </source>
</evidence>
<dbReference type="GO" id="GO:0097367">
    <property type="term" value="F:carbohydrate derivative binding"/>
    <property type="evidence" value="ECO:0007669"/>
    <property type="project" value="InterPro"/>
</dbReference>
<dbReference type="AlphaFoldDB" id="A0AB40BZ16"/>
<gene>
    <name evidence="11" type="primary">LOC120269005</name>
</gene>
<dbReference type="InterPro" id="IPR046348">
    <property type="entry name" value="SIS_dom_sf"/>
</dbReference>
<keyword evidence="5" id="KW-0808">Transferase</keyword>
<dbReference type="GeneID" id="120269005"/>
<reference evidence="11" key="1">
    <citation type="submission" date="2025-08" db="UniProtKB">
        <authorList>
            <consortium name="RefSeq"/>
        </authorList>
    </citation>
    <scope>IDENTIFICATION</scope>
</reference>
<accession>A0AB40BZ16</accession>